<dbReference type="eggNOG" id="COG3019">
    <property type="taxonomic scope" value="Bacteria"/>
</dbReference>
<dbReference type="KEGG" id="hha:Hhal_0275"/>
<dbReference type="InterPro" id="IPR007332">
    <property type="entry name" value="DUF411"/>
</dbReference>
<dbReference type="RefSeq" id="WP_011813092.1">
    <property type="nucleotide sequence ID" value="NC_008789.1"/>
</dbReference>
<dbReference type="OrthoDB" id="14727at2"/>
<evidence type="ECO:0008006" key="3">
    <source>
        <dbReference type="Google" id="ProtNLM"/>
    </source>
</evidence>
<keyword evidence="2" id="KW-1185">Reference proteome</keyword>
<name>A1WTQ7_HALHL</name>
<sequence>MRRNWIYAGVLGAVGVVGGASYAVLGGGTDEGVVTVYKTPTCECCADWVTHLREEGFEVEPVVTEQREINQVRRSHGITPELVSCHMAVVDGYAVEGHVPAADIRRMLEEQPSISGLSVPGMPIGSPGMEIPGQPAESFQVLAFNEAGQTAVYSEH</sequence>
<dbReference type="HOGENOM" id="CLU_112034_0_0_6"/>
<protein>
    <recommendedName>
        <fullName evidence="3">Metal-binding protein</fullName>
    </recommendedName>
</protein>
<dbReference type="Pfam" id="PF04214">
    <property type="entry name" value="DUF411"/>
    <property type="match status" value="1"/>
</dbReference>
<proteinExistence type="predicted"/>
<organism evidence="1 2">
    <name type="scientific">Halorhodospira halophila (strain DSM 244 / SL1)</name>
    <name type="common">Ectothiorhodospira halophila (strain DSM 244 / SL1)</name>
    <dbReference type="NCBI Taxonomy" id="349124"/>
    <lineage>
        <taxon>Bacteria</taxon>
        <taxon>Pseudomonadati</taxon>
        <taxon>Pseudomonadota</taxon>
        <taxon>Gammaproteobacteria</taxon>
        <taxon>Chromatiales</taxon>
        <taxon>Ectothiorhodospiraceae</taxon>
        <taxon>Halorhodospira</taxon>
    </lineage>
</organism>
<dbReference type="EMBL" id="CP000544">
    <property type="protein sequence ID" value="ABM61069.1"/>
    <property type="molecule type" value="Genomic_DNA"/>
</dbReference>
<dbReference type="Proteomes" id="UP000000647">
    <property type="component" value="Chromosome"/>
</dbReference>
<accession>A1WTQ7</accession>
<dbReference type="AlphaFoldDB" id="A1WTQ7"/>
<gene>
    <name evidence="1" type="ordered locus">Hhal_0275</name>
</gene>
<dbReference type="STRING" id="349124.Hhal_0275"/>
<reference evidence="1 2" key="2">
    <citation type="journal article" date="2013" name="Stand. Genomic Sci.">
        <title>Complete genome sequence of Halorhodospira halophila SL1.</title>
        <authorList>
            <person name="Challacombe J.F."/>
            <person name="Majid S."/>
            <person name="Deole R."/>
            <person name="Brettin T.S."/>
            <person name="Bruce D."/>
            <person name="Delano S.F."/>
            <person name="Detter J.C."/>
            <person name="Gleasner C.D."/>
            <person name="Han C.S."/>
            <person name="Misra M."/>
            <person name="Reitenga K.G."/>
            <person name="Mikhailova N."/>
            <person name="Woyke T."/>
            <person name="Pitluck S."/>
            <person name="Nolan M."/>
            <person name="Land M.L."/>
            <person name="Saunders E."/>
            <person name="Tapia R."/>
            <person name="Lapidus A."/>
            <person name="Ivanova N."/>
            <person name="Hoff W.D."/>
        </authorList>
    </citation>
    <scope>NUCLEOTIDE SEQUENCE [LARGE SCALE GENOMIC DNA]</scope>
    <source>
        <strain evidence="2">DSM 244 / SL1</strain>
    </source>
</reference>
<reference evidence="2" key="1">
    <citation type="submission" date="2006-12" db="EMBL/GenBank/DDBJ databases">
        <title>Complete sequence of Halorhodospira halophila SL1.</title>
        <authorList>
            <consortium name="US DOE Joint Genome Institute"/>
            <person name="Copeland A."/>
            <person name="Lucas S."/>
            <person name="Lapidus A."/>
            <person name="Barry K."/>
            <person name="Detter J.C."/>
            <person name="Glavina del Rio T."/>
            <person name="Hammon N."/>
            <person name="Israni S."/>
            <person name="Dalin E."/>
            <person name="Tice H."/>
            <person name="Pitluck S."/>
            <person name="Saunders E."/>
            <person name="Brettin T."/>
            <person name="Bruce D."/>
            <person name="Han C."/>
            <person name="Tapia R."/>
            <person name="Schmutz J."/>
            <person name="Larimer F."/>
            <person name="Land M."/>
            <person name="Hauser L."/>
            <person name="Kyrpides N."/>
            <person name="Mikhailova N."/>
            <person name="Hoff W."/>
            <person name="Richardson P."/>
        </authorList>
    </citation>
    <scope>NUCLEOTIDE SEQUENCE [LARGE SCALE GENOMIC DNA]</scope>
    <source>
        <strain evidence="2">DSM 244 / SL1</strain>
    </source>
</reference>
<evidence type="ECO:0000313" key="2">
    <source>
        <dbReference type="Proteomes" id="UP000000647"/>
    </source>
</evidence>
<evidence type="ECO:0000313" key="1">
    <source>
        <dbReference type="EMBL" id="ABM61069.1"/>
    </source>
</evidence>